<dbReference type="RefSeq" id="WP_246414001.1">
    <property type="nucleotide sequence ID" value="NZ_JACIJS010000016.1"/>
</dbReference>
<gene>
    <name evidence="4" type="ORF">FHS89_003237</name>
</gene>
<dbReference type="InterPro" id="IPR011970">
    <property type="entry name" value="MltB_2"/>
</dbReference>
<evidence type="ECO:0000313" key="4">
    <source>
        <dbReference type="EMBL" id="MBB5517190.1"/>
    </source>
</evidence>
<dbReference type="Pfam" id="PF01471">
    <property type="entry name" value="PG_binding_1"/>
    <property type="match status" value="1"/>
</dbReference>
<evidence type="ECO:0000259" key="3">
    <source>
        <dbReference type="Pfam" id="PF13406"/>
    </source>
</evidence>
<accession>A0A840X1E6</accession>
<evidence type="ECO:0000313" key="5">
    <source>
        <dbReference type="Proteomes" id="UP000553766"/>
    </source>
</evidence>
<dbReference type="SUPFAM" id="SSF53955">
    <property type="entry name" value="Lysozyme-like"/>
    <property type="match status" value="1"/>
</dbReference>
<evidence type="ECO:0000259" key="2">
    <source>
        <dbReference type="Pfam" id="PF01471"/>
    </source>
</evidence>
<feature type="signal peptide" evidence="1">
    <location>
        <begin position="1"/>
        <end position="18"/>
    </location>
</feature>
<dbReference type="NCBIfam" id="TIGR02283">
    <property type="entry name" value="MltB_2"/>
    <property type="match status" value="1"/>
</dbReference>
<dbReference type="PANTHER" id="PTHR30163:SF8">
    <property type="entry name" value="LYTIC MUREIN TRANSGLYCOSYLASE"/>
    <property type="match status" value="1"/>
</dbReference>
<proteinExistence type="predicted"/>
<reference evidence="4 5" key="1">
    <citation type="submission" date="2020-08" db="EMBL/GenBank/DDBJ databases">
        <title>Genomic Encyclopedia of Type Strains, Phase IV (KMG-IV): sequencing the most valuable type-strain genomes for metagenomic binning, comparative biology and taxonomic classification.</title>
        <authorList>
            <person name="Goeker M."/>
        </authorList>
    </citation>
    <scope>NUCLEOTIDE SEQUENCE [LARGE SCALE GENOMIC DNA]</scope>
    <source>
        <strain evidence="4 5">DSM 103377</strain>
    </source>
</reference>
<dbReference type="InterPro" id="IPR036365">
    <property type="entry name" value="PGBD-like_sf"/>
</dbReference>
<feature type="domain" description="Peptidoglycan binding-like" evidence="2">
    <location>
        <begin position="355"/>
        <end position="409"/>
    </location>
</feature>
<dbReference type="Proteomes" id="UP000553766">
    <property type="component" value="Unassembled WGS sequence"/>
</dbReference>
<sequence>MKMLLVSIICAMALPAMASAVSVSEPPMPRPSLSDRAEEAQRFADWRDAFRVKASEAGITAAVFDEAFRGVTPSKRIIELDGAQPEFVRPISDYLSRAVSARRISDGRRALEAQAQTLAAIEARYGVDREVVVAIWGLETAYGAVRGDFDVIRALATLAHDGRRQDWAEGELIAALSILQSGDVAQHKMIGSWAGAMGHTQFMPSSYLTFAEDFRGEGRRDVWSEDPTDALASTARYLAHHGWVMDQPWGMEVRLPADFNFMLADRFLSRPAAFWNDIGVRGMDGGAIPDFGPAAMLAPMGATGPVFVTFNNFDVIKTYNRSNAYALAIGHLGDRMTGGAEWETPWPTGILPLNRDERTEVQERLTAMGYDTQGNDGMIGPNSERAIKAFQLDAGLTPDGLASNRLLTQIRRASGG</sequence>
<name>A0A840X1E6_9RHOB</name>
<dbReference type="PANTHER" id="PTHR30163">
    <property type="entry name" value="MEMBRANE-BOUND LYTIC MUREIN TRANSGLYCOSYLASE B"/>
    <property type="match status" value="1"/>
</dbReference>
<dbReference type="InterPro" id="IPR002477">
    <property type="entry name" value="Peptidoglycan-bd-like"/>
</dbReference>
<dbReference type="GO" id="GO:0008933">
    <property type="term" value="F:peptidoglycan lytic transglycosylase activity"/>
    <property type="evidence" value="ECO:0007669"/>
    <property type="project" value="TreeGrafter"/>
</dbReference>
<dbReference type="InterPro" id="IPR023346">
    <property type="entry name" value="Lysozyme-like_dom_sf"/>
</dbReference>
<dbReference type="EMBL" id="JACIJS010000016">
    <property type="protein sequence ID" value="MBB5517190.1"/>
    <property type="molecule type" value="Genomic_DNA"/>
</dbReference>
<dbReference type="Pfam" id="PF13406">
    <property type="entry name" value="SLT_2"/>
    <property type="match status" value="1"/>
</dbReference>
<dbReference type="InterPro" id="IPR036366">
    <property type="entry name" value="PGBDSf"/>
</dbReference>
<feature type="domain" description="Transglycosylase SLT" evidence="3">
    <location>
        <begin position="43"/>
        <end position="334"/>
    </location>
</feature>
<dbReference type="SUPFAM" id="SSF47090">
    <property type="entry name" value="PGBD-like"/>
    <property type="match status" value="1"/>
</dbReference>
<dbReference type="GO" id="GO:0009253">
    <property type="term" value="P:peptidoglycan catabolic process"/>
    <property type="evidence" value="ECO:0007669"/>
    <property type="project" value="TreeGrafter"/>
</dbReference>
<dbReference type="Gene3D" id="1.10.530.10">
    <property type="match status" value="1"/>
</dbReference>
<organism evidence="4 5">
    <name type="scientific">Rubricella aquisinus</name>
    <dbReference type="NCBI Taxonomy" id="2028108"/>
    <lineage>
        <taxon>Bacteria</taxon>
        <taxon>Pseudomonadati</taxon>
        <taxon>Pseudomonadota</taxon>
        <taxon>Alphaproteobacteria</taxon>
        <taxon>Rhodobacterales</taxon>
        <taxon>Paracoccaceae</taxon>
        <taxon>Rubricella</taxon>
    </lineage>
</organism>
<protein>
    <submittedName>
        <fullName evidence="4">Membrane-bound lytic murein transglycosylase B</fullName>
    </submittedName>
</protein>
<keyword evidence="5" id="KW-1185">Reference proteome</keyword>
<dbReference type="AlphaFoldDB" id="A0A840X1E6"/>
<dbReference type="Gene3D" id="1.10.101.10">
    <property type="entry name" value="PGBD-like superfamily/PGBD"/>
    <property type="match status" value="1"/>
</dbReference>
<evidence type="ECO:0000256" key="1">
    <source>
        <dbReference type="SAM" id="SignalP"/>
    </source>
</evidence>
<keyword evidence="1" id="KW-0732">Signal</keyword>
<dbReference type="InterPro" id="IPR043426">
    <property type="entry name" value="MltB-like"/>
</dbReference>
<dbReference type="Gene3D" id="1.10.8.350">
    <property type="entry name" value="Bacterial muramidase"/>
    <property type="match status" value="1"/>
</dbReference>
<dbReference type="InterPro" id="IPR031304">
    <property type="entry name" value="SLT_2"/>
</dbReference>
<comment type="caution">
    <text evidence="4">The sequence shown here is derived from an EMBL/GenBank/DDBJ whole genome shotgun (WGS) entry which is preliminary data.</text>
</comment>
<feature type="chain" id="PRO_5032340109" evidence="1">
    <location>
        <begin position="19"/>
        <end position="416"/>
    </location>
</feature>
<dbReference type="CDD" id="cd13399">
    <property type="entry name" value="Slt35-like"/>
    <property type="match status" value="1"/>
</dbReference>